<evidence type="ECO:0000313" key="5">
    <source>
        <dbReference type="Proteomes" id="UP000824596"/>
    </source>
</evidence>
<dbReference type="OrthoDB" id="269227at2759"/>
<evidence type="ECO:0000313" key="4">
    <source>
        <dbReference type="EMBL" id="KAH0959688.1"/>
    </source>
</evidence>
<evidence type="ECO:0000256" key="1">
    <source>
        <dbReference type="ARBA" id="ARBA00010790"/>
    </source>
</evidence>
<dbReference type="InterPro" id="IPR012132">
    <property type="entry name" value="GMC_OxRdtase"/>
</dbReference>
<dbReference type="PIRSF" id="PIRSF000137">
    <property type="entry name" value="Alcohol_oxidase"/>
    <property type="match status" value="1"/>
</dbReference>
<keyword evidence="2" id="KW-0285">Flavoprotein</keyword>
<feature type="domain" description="Glucose-methanol-choline oxidoreductase N-terminal" evidence="3">
    <location>
        <begin position="198"/>
        <end position="212"/>
    </location>
</feature>
<comment type="cofactor">
    <cofactor evidence="2">
        <name>FAD</name>
        <dbReference type="ChEBI" id="CHEBI:57692"/>
    </cofactor>
</comment>
<dbReference type="GeneID" id="68358599"/>
<protein>
    <submittedName>
        <fullName evidence="4">GMC oxidoreductase domain-containing protein</fullName>
    </submittedName>
</protein>
<dbReference type="SUPFAM" id="SSF51905">
    <property type="entry name" value="FAD/NAD(P)-binding domain"/>
    <property type="match status" value="1"/>
</dbReference>
<evidence type="ECO:0000259" key="3">
    <source>
        <dbReference type="PROSITE" id="PS00624"/>
    </source>
</evidence>
<dbReference type="PANTHER" id="PTHR11552:SF210">
    <property type="entry name" value="GLUCOSE-METHANOL-CHOLINE OXIDOREDUCTASE N-TERMINAL DOMAIN-CONTAINING PROTEIN-RELATED"/>
    <property type="match status" value="1"/>
</dbReference>
<dbReference type="InterPro" id="IPR000172">
    <property type="entry name" value="GMC_OxRdtase_N"/>
</dbReference>
<dbReference type="GO" id="GO:0016614">
    <property type="term" value="F:oxidoreductase activity, acting on CH-OH group of donors"/>
    <property type="evidence" value="ECO:0007669"/>
    <property type="project" value="InterPro"/>
</dbReference>
<comment type="similarity">
    <text evidence="1">Belongs to the GMC oxidoreductase family.</text>
</comment>
<dbReference type="PANTHER" id="PTHR11552">
    <property type="entry name" value="GLUCOSE-METHANOL-CHOLINE GMC OXIDOREDUCTASE"/>
    <property type="match status" value="1"/>
</dbReference>
<dbReference type="GO" id="GO:0050660">
    <property type="term" value="F:flavin adenine dinucleotide binding"/>
    <property type="evidence" value="ECO:0007669"/>
    <property type="project" value="InterPro"/>
</dbReference>
<proteinExistence type="inferred from homology"/>
<dbReference type="RefSeq" id="XP_044717201.1">
    <property type="nucleotide sequence ID" value="XM_044867941.1"/>
</dbReference>
<dbReference type="PROSITE" id="PS00624">
    <property type="entry name" value="GMC_OXRED_2"/>
    <property type="match status" value="1"/>
</dbReference>
<gene>
    <name evidence="4" type="ORF">HRG_09470</name>
</gene>
<dbReference type="InterPro" id="IPR036188">
    <property type="entry name" value="FAD/NAD-bd_sf"/>
</dbReference>
<dbReference type="EMBL" id="JAIZPD010000012">
    <property type="protein sequence ID" value="KAH0959688.1"/>
    <property type="molecule type" value="Genomic_DNA"/>
</dbReference>
<accession>A0A9P8SEC2</accession>
<organism evidence="4 5">
    <name type="scientific">Hirsutella rhossiliensis</name>
    <dbReference type="NCBI Taxonomy" id="111463"/>
    <lineage>
        <taxon>Eukaryota</taxon>
        <taxon>Fungi</taxon>
        <taxon>Dikarya</taxon>
        <taxon>Ascomycota</taxon>
        <taxon>Pezizomycotina</taxon>
        <taxon>Sordariomycetes</taxon>
        <taxon>Hypocreomycetidae</taxon>
        <taxon>Hypocreales</taxon>
        <taxon>Ophiocordycipitaceae</taxon>
        <taxon>Hirsutella</taxon>
    </lineage>
</organism>
<keyword evidence="2" id="KW-0274">FAD</keyword>
<dbReference type="Proteomes" id="UP000824596">
    <property type="component" value="Unassembled WGS sequence"/>
</dbReference>
<name>A0A9P8SEC2_9HYPO</name>
<comment type="caution">
    <text evidence="4">The sequence shown here is derived from an EMBL/GenBank/DDBJ whole genome shotgun (WGS) entry which is preliminary data.</text>
</comment>
<dbReference type="Gene3D" id="3.30.560.10">
    <property type="entry name" value="Glucose Oxidase, domain 3"/>
    <property type="match status" value="1"/>
</dbReference>
<dbReference type="Pfam" id="PF00732">
    <property type="entry name" value="GMC_oxred_N"/>
    <property type="match status" value="1"/>
</dbReference>
<sequence>MYGKDQYDWNFISPPQPKLNNRTIPQARGRMLGGSSLLNFLMVVYPSKASIDAWGALGNGGWNYDALAPYYRKFAKTHPPSQNAREFCRLDGLCIQGISAAETGPLAVTFGEGFGPNNAAWFDAFEELGLNMATDPRTGMAGTRTSAVSAYLTPKRIILEPVVSGDNVEFVAKGVEIRSEDGSNRRVGARNEVILAAGALHTPQILELSGIGSRELLEKHGVPVLIDNPNVGEHMQDHPVVAENFEVADSVTSGDMLRDPALIQAVVAQYQANQEGPLSQSIISSAYVPMADSSGVLSTDARRQLLDRHLGAATKCSEAERGVIRAILETDNEAAYQCLLFPMQSNIMDNPTHVGEYLVPVLPENYLTIMTILNYPFSRGSCHIVSPHVEDKPVWDPRYNDEDIDMELLVRGVQFVSKLVATQPLRKIIKEGGKRSSEGESLDAAKDVVRKRQVSVFHSTVYAVAERAADIIKKDRENAE</sequence>
<evidence type="ECO:0000256" key="2">
    <source>
        <dbReference type="PIRSR" id="PIRSR000137-2"/>
    </source>
</evidence>
<feature type="binding site" evidence="2">
    <location>
        <position position="163"/>
    </location>
    <ligand>
        <name>FAD</name>
        <dbReference type="ChEBI" id="CHEBI:57692"/>
    </ligand>
</feature>
<dbReference type="SUPFAM" id="SSF54373">
    <property type="entry name" value="FAD-linked reductases, C-terminal domain"/>
    <property type="match status" value="1"/>
</dbReference>
<reference evidence="4" key="1">
    <citation type="submission" date="2021-09" db="EMBL/GenBank/DDBJ databases">
        <title>A high-quality genome of the endoparasitic fungus Hirsutella rhossiliensis with a comparison of Hirsutella genomes reveals transposable elements contributing to genome size variation.</title>
        <authorList>
            <person name="Lin R."/>
            <person name="Jiao Y."/>
            <person name="Sun X."/>
            <person name="Ling J."/>
            <person name="Xie B."/>
            <person name="Cheng X."/>
        </authorList>
    </citation>
    <scope>NUCLEOTIDE SEQUENCE</scope>
    <source>
        <strain evidence="4">HR02</strain>
    </source>
</reference>
<keyword evidence="5" id="KW-1185">Reference proteome</keyword>
<dbReference type="Gene3D" id="3.50.50.60">
    <property type="entry name" value="FAD/NAD(P)-binding domain"/>
    <property type="match status" value="1"/>
</dbReference>
<dbReference type="AlphaFoldDB" id="A0A9P8SEC2"/>